<protein>
    <submittedName>
        <fullName evidence="3">Uncharacterized protein</fullName>
    </submittedName>
</protein>
<dbReference type="PANTHER" id="PTHR40640:SF2">
    <property type="entry name" value="GPI ANCHORED PROTEIN-RELATED"/>
    <property type="match status" value="1"/>
</dbReference>
<dbReference type="Gene3D" id="1.25.40.20">
    <property type="entry name" value="Ankyrin repeat-containing domain"/>
    <property type="match status" value="1"/>
</dbReference>
<organism evidence="3 4">
    <name type="scientific">Aspergillus wentii DTO 134E9</name>
    <dbReference type="NCBI Taxonomy" id="1073089"/>
    <lineage>
        <taxon>Eukaryota</taxon>
        <taxon>Fungi</taxon>
        <taxon>Dikarya</taxon>
        <taxon>Ascomycota</taxon>
        <taxon>Pezizomycotina</taxon>
        <taxon>Eurotiomycetes</taxon>
        <taxon>Eurotiomycetidae</taxon>
        <taxon>Eurotiales</taxon>
        <taxon>Aspergillaceae</taxon>
        <taxon>Aspergillus</taxon>
        <taxon>Aspergillus subgen. Cremei</taxon>
    </lineage>
</organism>
<evidence type="ECO:0000313" key="4">
    <source>
        <dbReference type="Proteomes" id="UP000184383"/>
    </source>
</evidence>
<dbReference type="OrthoDB" id="366390at2759"/>
<name>A0A1L9RI63_ASPWE</name>
<gene>
    <name evidence="3" type="ORF">ASPWEDRAFT_185071</name>
</gene>
<dbReference type="EMBL" id="KV878213">
    <property type="protein sequence ID" value="OJJ34605.1"/>
    <property type="molecule type" value="Genomic_DNA"/>
</dbReference>
<dbReference type="PANTHER" id="PTHR40640">
    <property type="entry name" value="ANCHORED GLYCOPROTEIN, PUTATIVE (AFU_ORTHOLOGUE AFUA_8G04860)-RELATED"/>
    <property type="match status" value="1"/>
</dbReference>
<evidence type="ECO:0000256" key="1">
    <source>
        <dbReference type="SAM" id="MobiDB-lite"/>
    </source>
</evidence>
<dbReference type="Proteomes" id="UP000184383">
    <property type="component" value="Unassembled WGS sequence"/>
</dbReference>
<dbReference type="SUPFAM" id="SSF48403">
    <property type="entry name" value="Ankyrin repeat"/>
    <property type="match status" value="1"/>
</dbReference>
<keyword evidence="2" id="KW-0732">Signal</keyword>
<reference evidence="4" key="1">
    <citation type="journal article" date="2017" name="Genome Biol.">
        <title>Comparative genomics reveals high biological diversity and specific adaptations in the industrially and medically important fungal genus Aspergillus.</title>
        <authorList>
            <person name="de Vries R.P."/>
            <person name="Riley R."/>
            <person name="Wiebenga A."/>
            <person name="Aguilar-Osorio G."/>
            <person name="Amillis S."/>
            <person name="Uchima C.A."/>
            <person name="Anderluh G."/>
            <person name="Asadollahi M."/>
            <person name="Askin M."/>
            <person name="Barry K."/>
            <person name="Battaglia E."/>
            <person name="Bayram O."/>
            <person name="Benocci T."/>
            <person name="Braus-Stromeyer S.A."/>
            <person name="Caldana C."/>
            <person name="Canovas D."/>
            <person name="Cerqueira G.C."/>
            <person name="Chen F."/>
            <person name="Chen W."/>
            <person name="Choi C."/>
            <person name="Clum A."/>
            <person name="Dos Santos R.A."/>
            <person name="Damasio A.R."/>
            <person name="Diallinas G."/>
            <person name="Emri T."/>
            <person name="Fekete E."/>
            <person name="Flipphi M."/>
            <person name="Freyberg S."/>
            <person name="Gallo A."/>
            <person name="Gournas C."/>
            <person name="Habgood R."/>
            <person name="Hainaut M."/>
            <person name="Harispe M.L."/>
            <person name="Henrissat B."/>
            <person name="Hilden K.S."/>
            <person name="Hope R."/>
            <person name="Hossain A."/>
            <person name="Karabika E."/>
            <person name="Karaffa L."/>
            <person name="Karanyi Z."/>
            <person name="Krasevec N."/>
            <person name="Kuo A."/>
            <person name="Kusch H."/>
            <person name="LaButti K."/>
            <person name="Lagendijk E.L."/>
            <person name="Lapidus A."/>
            <person name="Levasseur A."/>
            <person name="Lindquist E."/>
            <person name="Lipzen A."/>
            <person name="Logrieco A.F."/>
            <person name="MacCabe A."/>
            <person name="Maekelae M.R."/>
            <person name="Malavazi I."/>
            <person name="Melin P."/>
            <person name="Meyer V."/>
            <person name="Mielnichuk N."/>
            <person name="Miskei M."/>
            <person name="Molnar A.P."/>
            <person name="Mule G."/>
            <person name="Ngan C.Y."/>
            <person name="Orejas M."/>
            <person name="Orosz E."/>
            <person name="Ouedraogo J.P."/>
            <person name="Overkamp K.M."/>
            <person name="Park H.-S."/>
            <person name="Perrone G."/>
            <person name="Piumi F."/>
            <person name="Punt P.J."/>
            <person name="Ram A.F."/>
            <person name="Ramon A."/>
            <person name="Rauscher S."/>
            <person name="Record E."/>
            <person name="Riano-Pachon D.M."/>
            <person name="Robert V."/>
            <person name="Roehrig J."/>
            <person name="Ruller R."/>
            <person name="Salamov A."/>
            <person name="Salih N.S."/>
            <person name="Samson R.A."/>
            <person name="Sandor E."/>
            <person name="Sanguinetti M."/>
            <person name="Schuetze T."/>
            <person name="Sepcic K."/>
            <person name="Shelest E."/>
            <person name="Sherlock G."/>
            <person name="Sophianopoulou V."/>
            <person name="Squina F.M."/>
            <person name="Sun H."/>
            <person name="Susca A."/>
            <person name="Todd R.B."/>
            <person name="Tsang A."/>
            <person name="Unkles S.E."/>
            <person name="van de Wiele N."/>
            <person name="van Rossen-Uffink D."/>
            <person name="Oliveira J.V."/>
            <person name="Vesth T.C."/>
            <person name="Visser J."/>
            <person name="Yu J.-H."/>
            <person name="Zhou M."/>
            <person name="Andersen M.R."/>
            <person name="Archer D.B."/>
            <person name="Baker S.E."/>
            <person name="Benoit I."/>
            <person name="Brakhage A.A."/>
            <person name="Braus G.H."/>
            <person name="Fischer R."/>
            <person name="Frisvad J.C."/>
            <person name="Goldman G.H."/>
            <person name="Houbraken J."/>
            <person name="Oakley B."/>
            <person name="Pocsi I."/>
            <person name="Scazzocchio C."/>
            <person name="Seiboth B."/>
            <person name="vanKuyk P.A."/>
            <person name="Wortman J."/>
            <person name="Dyer P.S."/>
            <person name="Grigoriev I.V."/>
        </authorList>
    </citation>
    <scope>NUCLEOTIDE SEQUENCE [LARGE SCALE GENOMIC DNA]</scope>
    <source>
        <strain evidence="4">DTO 134E9</strain>
    </source>
</reference>
<evidence type="ECO:0000256" key="2">
    <source>
        <dbReference type="SAM" id="SignalP"/>
    </source>
</evidence>
<feature type="region of interest" description="Disordered" evidence="1">
    <location>
        <begin position="152"/>
        <end position="173"/>
    </location>
</feature>
<sequence length="340" mass="35818">MQFSILSLGLMATSTLAAKDVVSMFIPDSDGMSYNGKVIGINGTTTSYELACADASATTSAPSATASCNMEENGHPTIISAPYSIHVMDPPGQVKNIVDCQLHGKNATCTGTLTAYEGGSMMNTFTVPITSNRVTVTATDVSTTIASTKATATATGASATADATSDSASASATPTVTDNAAMAQMTAKRGNDGMVNVLLDHRADPIYYNAEGVSGLTAASEHCMKWETILRLFHVYVNVGGDINYDEPTMPQEYRRWPRLDGRPEHLPLYRFALDGSVQGVNLLLEHNADPASTKGKCGLTALQTALVECLPNSEAYNEISEMLIEAIDKDTPVALGTVV</sequence>
<evidence type="ECO:0000313" key="3">
    <source>
        <dbReference type="EMBL" id="OJJ34605.1"/>
    </source>
</evidence>
<dbReference type="InterPro" id="IPR036770">
    <property type="entry name" value="Ankyrin_rpt-contain_sf"/>
</dbReference>
<dbReference type="VEuPathDB" id="FungiDB:ASPWEDRAFT_185071"/>
<feature type="chain" id="PRO_5013018994" evidence="2">
    <location>
        <begin position="18"/>
        <end position="340"/>
    </location>
</feature>
<dbReference type="AlphaFoldDB" id="A0A1L9RI63"/>
<dbReference type="RefSeq" id="XP_040688281.1">
    <property type="nucleotide sequence ID" value="XM_040832057.1"/>
</dbReference>
<accession>A0A1L9RI63</accession>
<dbReference type="GeneID" id="63747905"/>
<feature type="signal peptide" evidence="2">
    <location>
        <begin position="1"/>
        <end position="17"/>
    </location>
</feature>
<proteinExistence type="predicted"/>
<keyword evidence="4" id="KW-1185">Reference proteome</keyword>